<evidence type="ECO:0000313" key="3">
    <source>
        <dbReference type="EMBL" id="QDT59348.1"/>
    </source>
</evidence>
<keyword evidence="1" id="KW-1133">Transmembrane helix</keyword>
<keyword evidence="1" id="KW-0812">Transmembrane</keyword>
<dbReference type="AlphaFoldDB" id="A0A517ST93"/>
<keyword evidence="4" id="KW-1185">Reference proteome</keyword>
<feature type="transmembrane region" description="Helical" evidence="1">
    <location>
        <begin position="88"/>
        <end position="108"/>
    </location>
</feature>
<dbReference type="InterPro" id="IPR012373">
    <property type="entry name" value="Ferrdict_sens_TM"/>
</dbReference>
<name>A0A517ST93_9BACT</name>
<dbReference type="PANTHER" id="PTHR30273:SF2">
    <property type="entry name" value="PROTEIN FECR"/>
    <property type="match status" value="1"/>
</dbReference>
<dbReference type="Gene3D" id="2.60.120.1440">
    <property type="match status" value="1"/>
</dbReference>
<dbReference type="Pfam" id="PF04773">
    <property type="entry name" value="FecR"/>
    <property type="match status" value="1"/>
</dbReference>
<dbReference type="EMBL" id="CP036272">
    <property type="protein sequence ID" value="QDT59348.1"/>
    <property type="molecule type" value="Genomic_DNA"/>
</dbReference>
<dbReference type="InterPro" id="IPR006860">
    <property type="entry name" value="FecR"/>
</dbReference>
<gene>
    <name evidence="3" type="ORF">SV7mr_18550</name>
</gene>
<keyword evidence="1" id="KW-0472">Membrane</keyword>
<evidence type="ECO:0000256" key="1">
    <source>
        <dbReference type="SAM" id="Phobius"/>
    </source>
</evidence>
<accession>A0A517ST93</accession>
<sequence>MNDKNHWDEFIDRHLRGELNESEKEGLAELLDSNADARQDFVQHAQWDTEFAEALRESSQSSHDANVLAVQQTADGQWASKPSVLRPMLAIAAVVIMALSAGLIYQLASPQTGTPETDVATAPRASDMSIARITGLSGSLIWTGDRGQIVRELKVGEELAGGTIEGMAPDSWFELQFNDGSTVMISGTSMLTFADLGQKELRLREGTFSANVMPQPNGKPMLIHTPSTLLKILGTQFDVKANLASTMLNVTEGKVRMKRLSDGREVDVPAKHRVIAEGSGELSLQSLPESVDHWNSQLHLKPGSYGKWLPAMQGRAAVQKAIPLVPPDNPNATLHLLGISVSRRNDPPVVVRPDSRFVVRGRLDKPARVYFGIAVSDSAGEFAGKFRGDFAEKQPMSKPDENGEFEVVFRIRDFTLDPCVRDREQDLAVRPDDLVLGSVWVFTHTGSPSGLEVSEVELLPPE</sequence>
<proteinExistence type="predicted"/>
<protein>
    <submittedName>
        <fullName evidence="3">FecR protein</fullName>
    </submittedName>
</protein>
<dbReference type="GO" id="GO:0016989">
    <property type="term" value="F:sigma factor antagonist activity"/>
    <property type="evidence" value="ECO:0007669"/>
    <property type="project" value="TreeGrafter"/>
</dbReference>
<dbReference type="Proteomes" id="UP000315003">
    <property type="component" value="Chromosome"/>
</dbReference>
<evidence type="ECO:0000313" key="4">
    <source>
        <dbReference type="Proteomes" id="UP000315003"/>
    </source>
</evidence>
<feature type="domain" description="FecR protein" evidence="2">
    <location>
        <begin position="169"/>
        <end position="256"/>
    </location>
</feature>
<organism evidence="3 4">
    <name type="scientific">Stieleria bergensis</name>
    <dbReference type="NCBI Taxonomy" id="2528025"/>
    <lineage>
        <taxon>Bacteria</taxon>
        <taxon>Pseudomonadati</taxon>
        <taxon>Planctomycetota</taxon>
        <taxon>Planctomycetia</taxon>
        <taxon>Pirellulales</taxon>
        <taxon>Pirellulaceae</taxon>
        <taxon>Stieleria</taxon>
    </lineage>
</organism>
<dbReference type="RefSeq" id="WP_145271179.1">
    <property type="nucleotide sequence ID" value="NZ_CP036272.1"/>
</dbReference>
<evidence type="ECO:0000259" key="2">
    <source>
        <dbReference type="Pfam" id="PF04773"/>
    </source>
</evidence>
<dbReference type="PANTHER" id="PTHR30273">
    <property type="entry name" value="PERIPLASMIC SIGNAL SENSOR AND SIGMA FACTOR ACTIVATOR FECR-RELATED"/>
    <property type="match status" value="1"/>
</dbReference>
<dbReference type="OrthoDB" id="260188at2"/>
<reference evidence="3 4" key="1">
    <citation type="submission" date="2019-02" db="EMBL/GenBank/DDBJ databases">
        <title>Deep-cultivation of Planctomycetes and their phenomic and genomic characterization uncovers novel biology.</title>
        <authorList>
            <person name="Wiegand S."/>
            <person name="Jogler M."/>
            <person name="Boedeker C."/>
            <person name="Pinto D."/>
            <person name="Vollmers J."/>
            <person name="Rivas-Marin E."/>
            <person name="Kohn T."/>
            <person name="Peeters S.H."/>
            <person name="Heuer A."/>
            <person name="Rast P."/>
            <person name="Oberbeckmann S."/>
            <person name="Bunk B."/>
            <person name="Jeske O."/>
            <person name="Meyerdierks A."/>
            <person name="Storesund J.E."/>
            <person name="Kallscheuer N."/>
            <person name="Luecker S."/>
            <person name="Lage O.M."/>
            <person name="Pohl T."/>
            <person name="Merkel B.J."/>
            <person name="Hornburger P."/>
            <person name="Mueller R.-W."/>
            <person name="Bruemmer F."/>
            <person name="Labrenz M."/>
            <person name="Spormann A.M."/>
            <person name="Op den Camp H."/>
            <person name="Overmann J."/>
            <person name="Amann R."/>
            <person name="Jetten M.S.M."/>
            <person name="Mascher T."/>
            <person name="Medema M.H."/>
            <person name="Devos D.P."/>
            <person name="Kaster A.-K."/>
            <person name="Ovreas L."/>
            <person name="Rohde M."/>
            <person name="Galperin M.Y."/>
            <person name="Jogler C."/>
        </authorList>
    </citation>
    <scope>NUCLEOTIDE SEQUENCE [LARGE SCALE GENOMIC DNA]</scope>
    <source>
        <strain evidence="3 4">SV_7m_r</strain>
    </source>
</reference>